<evidence type="ECO:0000256" key="5">
    <source>
        <dbReference type="ARBA" id="ARBA00022679"/>
    </source>
</evidence>
<dbReference type="HAMAP" id="MF_00090">
    <property type="entry name" value="PIMT"/>
    <property type="match status" value="1"/>
</dbReference>
<name>A0A1F7SIB4_9BACT</name>
<keyword evidence="4 7" id="KW-0489">Methyltransferase</keyword>
<dbReference type="EC" id="2.1.1.77" evidence="7"/>
<evidence type="ECO:0000256" key="7">
    <source>
        <dbReference type="HAMAP-Rule" id="MF_00090"/>
    </source>
</evidence>
<comment type="function">
    <text evidence="7">Catalyzes the methyl esterification of L-isoaspartyl residues in peptides and proteins that result from spontaneous decomposition of normal L-aspartyl and L-asparaginyl residues. It plays a role in the repair and/or degradation of damaged proteins.</text>
</comment>
<evidence type="ECO:0000313" key="9">
    <source>
        <dbReference type="Proteomes" id="UP000178082"/>
    </source>
</evidence>
<evidence type="ECO:0000313" key="8">
    <source>
        <dbReference type="EMBL" id="OGL53515.1"/>
    </source>
</evidence>
<dbReference type="SUPFAM" id="SSF53335">
    <property type="entry name" value="S-adenosyl-L-methionine-dependent methyltransferases"/>
    <property type="match status" value="1"/>
</dbReference>
<dbReference type="InterPro" id="IPR029063">
    <property type="entry name" value="SAM-dependent_MTases_sf"/>
</dbReference>
<reference evidence="8 9" key="1">
    <citation type="journal article" date="2016" name="Nat. Commun.">
        <title>Thousands of microbial genomes shed light on interconnected biogeochemical processes in an aquifer system.</title>
        <authorList>
            <person name="Anantharaman K."/>
            <person name="Brown C.T."/>
            <person name="Hug L.A."/>
            <person name="Sharon I."/>
            <person name="Castelle C.J."/>
            <person name="Probst A.J."/>
            <person name="Thomas B.C."/>
            <person name="Singh A."/>
            <person name="Wilkins M.J."/>
            <person name="Karaoz U."/>
            <person name="Brodie E.L."/>
            <person name="Williams K.H."/>
            <person name="Hubbard S.S."/>
            <person name="Banfield J.F."/>
        </authorList>
    </citation>
    <scope>NUCLEOTIDE SEQUENCE [LARGE SCALE GENOMIC DNA]</scope>
</reference>
<dbReference type="InterPro" id="IPR000682">
    <property type="entry name" value="PCMT"/>
</dbReference>
<dbReference type="CDD" id="cd02440">
    <property type="entry name" value="AdoMet_MTases"/>
    <property type="match status" value="1"/>
</dbReference>
<dbReference type="PANTHER" id="PTHR11579">
    <property type="entry name" value="PROTEIN-L-ISOASPARTATE O-METHYLTRANSFERASE"/>
    <property type="match status" value="1"/>
</dbReference>
<dbReference type="GO" id="GO:0032259">
    <property type="term" value="P:methylation"/>
    <property type="evidence" value="ECO:0007669"/>
    <property type="project" value="UniProtKB-KW"/>
</dbReference>
<keyword evidence="5 7" id="KW-0808">Transferase</keyword>
<evidence type="ECO:0000256" key="3">
    <source>
        <dbReference type="ARBA" id="ARBA00022490"/>
    </source>
</evidence>
<evidence type="ECO:0000256" key="1">
    <source>
        <dbReference type="ARBA" id="ARBA00004496"/>
    </source>
</evidence>
<accession>A0A1F7SIB4</accession>
<dbReference type="NCBIfam" id="TIGR00080">
    <property type="entry name" value="pimt"/>
    <property type="match status" value="1"/>
</dbReference>
<dbReference type="PANTHER" id="PTHR11579:SF0">
    <property type="entry name" value="PROTEIN-L-ISOASPARTATE(D-ASPARTATE) O-METHYLTRANSFERASE"/>
    <property type="match status" value="1"/>
</dbReference>
<evidence type="ECO:0000256" key="4">
    <source>
        <dbReference type="ARBA" id="ARBA00022603"/>
    </source>
</evidence>
<organism evidence="8 9">
    <name type="scientific">Candidatus Schekmanbacteria bacterium RIFCSPLOWO2_12_FULL_38_15</name>
    <dbReference type="NCBI Taxonomy" id="1817883"/>
    <lineage>
        <taxon>Bacteria</taxon>
        <taxon>Candidatus Schekmaniibacteriota</taxon>
    </lineage>
</organism>
<dbReference type="GO" id="GO:0030091">
    <property type="term" value="P:protein repair"/>
    <property type="evidence" value="ECO:0007669"/>
    <property type="project" value="UniProtKB-UniRule"/>
</dbReference>
<evidence type="ECO:0000256" key="6">
    <source>
        <dbReference type="ARBA" id="ARBA00022691"/>
    </source>
</evidence>
<dbReference type="NCBIfam" id="NF001453">
    <property type="entry name" value="PRK00312.1"/>
    <property type="match status" value="1"/>
</dbReference>
<keyword evidence="6 7" id="KW-0949">S-adenosyl-L-methionine</keyword>
<dbReference type="EMBL" id="MGDI01000025">
    <property type="protein sequence ID" value="OGL53515.1"/>
    <property type="molecule type" value="Genomic_DNA"/>
</dbReference>
<dbReference type="Pfam" id="PF01135">
    <property type="entry name" value="PCMT"/>
    <property type="match status" value="1"/>
</dbReference>
<sequence length="221" mass="24816">MKNYNAARERMVETQLEGRGITDIKVLYAMRKVPRHLFVPEPLRSRAYEDCPLPIGENQTISQPYMVALMTQSLGVKNTDIVLEIGTGSGYQSAVLAEIVKQVYSIERIKELLIQARKSFDEWGYTNIATKNFDGTYGWKEKSPFDAIIVTAGAPEIPQPLVEQLAVGGRLIIPVGDSSSQILKRVRKKENEVEIEELCGCVFVKLIGKYGWTEKNGNCEM</sequence>
<feature type="active site" evidence="7">
    <location>
        <position position="62"/>
    </location>
</feature>
<gene>
    <name evidence="7" type="primary">pcm</name>
    <name evidence="8" type="ORF">A3G31_08455</name>
</gene>
<dbReference type="STRING" id="1817883.A3G31_08455"/>
<dbReference type="AlphaFoldDB" id="A0A1F7SIB4"/>
<proteinExistence type="inferred from homology"/>
<dbReference type="Gene3D" id="3.40.50.150">
    <property type="entry name" value="Vaccinia Virus protein VP39"/>
    <property type="match status" value="1"/>
</dbReference>
<comment type="caution">
    <text evidence="8">The sequence shown here is derived from an EMBL/GenBank/DDBJ whole genome shotgun (WGS) entry which is preliminary data.</text>
</comment>
<comment type="catalytic activity">
    <reaction evidence="7">
        <text>[protein]-L-isoaspartate + S-adenosyl-L-methionine = [protein]-L-isoaspartate alpha-methyl ester + S-adenosyl-L-homocysteine</text>
        <dbReference type="Rhea" id="RHEA:12705"/>
        <dbReference type="Rhea" id="RHEA-COMP:12143"/>
        <dbReference type="Rhea" id="RHEA-COMP:12144"/>
        <dbReference type="ChEBI" id="CHEBI:57856"/>
        <dbReference type="ChEBI" id="CHEBI:59789"/>
        <dbReference type="ChEBI" id="CHEBI:90596"/>
        <dbReference type="ChEBI" id="CHEBI:90598"/>
        <dbReference type="EC" id="2.1.1.77"/>
    </reaction>
</comment>
<comment type="subcellular location">
    <subcellularLocation>
        <location evidence="1 7">Cytoplasm</location>
    </subcellularLocation>
</comment>
<evidence type="ECO:0000256" key="2">
    <source>
        <dbReference type="ARBA" id="ARBA00005369"/>
    </source>
</evidence>
<protein>
    <recommendedName>
        <fullName evidence="7">Protein-L-isoaspartate O-methyltransferase</fullName>
        <ecNumber evidence="7">2.1.1.77</ecNumber>
    </recommendedName>
    <alternativeName>
        <fullName evidence="7">L-isoaspartyl protein carboxyl methyltransferase</fullName>
    </alternativeName>
    <alternativeName>
        <fullName evidence="7">Protein L-isoaspartyl methyltransferase</fullName>
    </alternativeName>
    <alternativeName>
        <fullName evidence="7">Protein-beta-aspartate methyltransferase</fullName>
        <shortName evidence="7">PIMT</shortName>
    </alternativeName>
</protein>
<keyword evidence="3 7" id="KW-0963">Cytoplasm</keyword>
<dbReference type="FunFam" id="3.40.50.150:FF:000010">
    <property type="entry name" value="Protein-L-isoaspartate O-methyltransferase"/>
    <property type="match status" value="1"/>
</dbReference>
<dbReference type="GO" id="GO:0005737">
    <property type="term" value="C:cytoplasm"/>
    <property type="evidence" value="ECO:0007669"/>
    <property type="project" value="UniProtKB-SubCell"/>
</dbReference>
<dbReference type="GO" id="GO:0004719">
    <property type="term" value="F:protein-L-isoaspartate (D-aspartate) O-methyltransferase activity"/>
    <property type="evidence" value="ECO:0007669"/>
    <property type="project" value="UniProtKB-UniRule"/>
</dbReference>
<comment type="similarity">
    <text evidence="2 7">Belongs to the methyltransferase superfamily. L-isoaspartyl/D-aspartyl protein methyltransferase family.</text>
</comment>
<dbReference type="Proteomes" id="UP000178082">
    <property type="component" value="Unassembled WGS sequence"/>
</dbReference>